<dbReference type="SMART" id="SM00387">
    <property type="entry name" value="HATPase_c"/>
    <property type="match status" value="1"/>
</dbReference>
<dbReference type="SMART" id="SM00388">
    <property type="entry name" value="HisKA"/>
    <property type="match status" value="1"/>
</dbReference>
<dbReference type="SUPFAM" id="SSF47384">
    <property type="entry name" value="Homodimeric domain of signal transducing histidine kinase"/>
    <property type="match status" value="1"/>
</dbReference>
<dbReference type="CDD" id="cd16922">
    <property type="entry name" value="HATPase_EvgS-ArcB-TorS-like"/>
    <property type="match status" value="1"/>
</dbReference>
<evidence type="ECO:0000256" key="4">
    <source>
        <dbReference type="ARBA" id="ARBA00022553"/>
    </source>
</evidence>
<evidence type="ECO:0000256" key="2">
    <source>
        <dbReference type="ARBA" id="ARBA00004141"/>
    </source>
</evidence>
<dbReference type="Pfam" id="PF00512">
    <property type="entry name" value="HisKA"/>
    <property type="match status" value="1"/>
</dbReference>
<keyword evidence="4" id="KW-0597">Phosphoprotein</keyword>
<accession>A0ABN6VSE4</accession>
<sequence length="589" mass="64605">MRFPIQWKLMASYLLLVLMIGGSFFFYLDHTLATHLEQEIRDNLQSEARLARLIALRDFNDLNRDAPAVAATISREIRARVTIIRGDGTVAGDSDVTPENLPNLENHLHRPEVQEALKSGQGSSIRYSATIRTPMLYVALPLQASSGERGILRLALPLTAIEAARASIRTLLGISVVISLLIALCLSYVLSRVTSRSLRTMTMLATQIGRGNYSRRIPVSTRDEVGELAGVMNEMAAQIQQNLERISAERNRLDTILTSMGEGLMVTDAQGRITLVNPAFCRLFSLAENVEGRQVIEIARNPALNEAFRAVSASGSERLEEMTLHLGEDTHLLTHWVPLREEGVLQGIVAVFHDITDLKKLENIRRDFVANVSHELRTPVTVIKGYGEALLGGTLENDPERARRFVEIIYSHSERLADLIGDLLTLSQLESGTLTLDLTPLQIERAAGHAAGLLEQKAGRKQITINTAALAGAPAILADPGRLEQVLINLLDNAIKYTPASGTISFITAEENGMLRIGVRDTGIGIPPKDLPRIFERFYRVDAARNRDEGGTGLGLSIVKHIVQLHGGTVAVESEPGKGSTFWISLRKA</sequence>
<feature type="transmembrane region" description="Helical" evidence="13">
    <location>
        <begin position="171"/>
        <end position="191"/>
    </location>
</feature>
<evidence type="ECO:0000313" key="18">
    <source>
        <dbReference type="Proteomes" id="UP001317705"/>
    </source>
</evidence>
<dbReference type="CDD" id="cd06225">
    <property type="entry name" value="HAMP"/>
    <property type="match status" value="1"/>
</dbReference>
<feature type="transmembrane region" description="Helical" evidence="13">
    <location>
        <begin position="7"/>
        <end position="28"/>
    </location>
</feature>
<dbReference type="EC" id="2.7.13.3" evidence="3"/>
<comment type="subcellular location">
    <subcellularLocation>
        <location evidence="2">Membrane</location>
        <topology evidence="2">Multi-pass membrane protein</topology>
    </subcellularLocation>
</comment>
<evidence type="ECO:0000313" key="17">
    <source>
        <dbReference type="EMBL" id="BDV42322.1"/>
    </source>
</evidence>
<dbReference type="GO" id="GO:0016301">
    <property type="term" value="F:kinase activity"/>
    <property type="evidence" value="ECO:0007669"/>
    <property type="project" value="UniProtKB-KW"/>
</dbReference>
<evidence type="ECO:0000256" key="10">
    <source>
        <dbReference type="ARBA" id="ARBA00022989"/>
    </source>
</evidence>
<evidence type="ECO:0000256" key="8">
    <source>
        <dbReference type="ARBA" id="ARBA00022777"/>
    </source>
</evidence>
<evidence type="ECO:0000256" key="1">
    <source>
        <dbReference type="ARBA" id="ARBA00000085"/>
    </source>
</evidence>
<keyword evidence="7" id="KW-0547">Nucleotide-binding</keyword>
<protein>
    <recommendedName>
        <fullName evidence="3">histidine kinase</fullName>
        <ecNumber evidence="3">2.7.13.3</ecNumber>
    </recommendedName>
</protein>
<reference evidence="17 18" key="1">
    <citation type="submission" date="2022-12" db="EMBL/GenBank/DDBJ databases">
        <title>Polyphasic characterization of Geotalea uranireducens NIT-SL11 newly isolated from a complex of sewage sludge and microbially reduced graphene oxide.</title>
        <authorList>
            <person name="Xie L."/>
            <person name="Yoshida N."/>
            <person name="Meng L."/>
        </authorList>
    </citation>
    <scope>NUCLEOTIDE SEQUENCE [LARGE SCALE GENOMIC DNA]</scope>
    <source>
        <strain evidence="17 18">NIT-SL11</strain>
    </source>
</reference>
<keyword evidence="10 13" id="KW-1133">Transmembrane helix</keyword>
<dbReference type="Gene3D" id="6.10.340.10">
    <property type="match status" value="1"/>
</dbReference>
<evidence type="ECO:0000256" key="5">
    <source>
        <dbReference type="ARBA" id="ARBA00022679"/>
    </source>
</evidence>
<evidence type="ECO:0000256" key="11">
    <source>
        <dbReference type="ARBA" id="ARBA00023012"/>
    </source>
</evidence>
<dbReference type="PROSITE" id="PS50112">
    <property type="entry name" value="PAS"/>
    <property type="match status" value="1"/>
</dbReference>
<dbReference type="InterPro" id="IPR003594">
    <property type="entry name" value="HATPase_dom"/>
</dbReference>
<dbReference type="Gene3D" id="1.10.287.130">
    <property type="match status" value="1"/>
</dbReference>
<feature type="domain" description="Histidine kinase" evidence="14">
    <location>
        <begin position="371"/>
        <end position="589"/>
    </location>
</feature>
<dbReference type="Pfam" id="PF00989">
    <property type="entry name" value="PAS"/>
    <property type="match status" value="1"/>
</dbReference>
<dbReference type="Pfam" id="PF02518">
    <property type="entry name" value="HATPase_c"/>
    <property type="match status" value="1"/>
</dbReference>
<name>A0ABN6VSE4_9BACT</name>
<evidence type="ECO:0000259" key="15">
    <source>
        <dbReference type="PROSITE" id="PS50112"/>
    </source>
</evidence>
<dbReference type="InterPro" id="IPR005467">
    <property type="entry name" value="His_kinase_dom"/>
</dbReference>
<dbReference type="InterPro" id="IPR036097">
    <property type="entry name" value="HisK_dim/P_sf"/>
</dbReference>
<dbReference type="PROSITE" id="PS50885">
    <property type="entry name" value="HAMP"/>
    <property type="match status" value="1"/>
</dbReference>
<dbReference type="PROSITE" id="PS50109">
    <property type="entry name" value="HIS_KIN"/>
    <property type="match status" value="1"/>
</dbReference>
<dbReference type="InterPro" id="IPR013767">
    <property type="entry name" value="PAS_fold"/>
</dbReference>
<dbReference type="SMART" id="SM00091">
    <property type="entry name" value="PAS"/>
    <property type="match status" value="1"/>
</dbReference>
<keyword evidence="6 13" id="KW-0812">Transmembrane</keyword>
<evidence type="ECO:0000256" key="13">
    <source>
        <dbReference type="SAM" id="Phobius"/>
    </source>
</evidence>
<dbReference type="Pfam" id="PF00672">
    <property type="entry name" value="HAMP"/>
    <property type="match status" value="1"/>
</dbReference>
<dbReference type="Gene3D" id="3.30.450.20">
    <property type="entry name" value="PAS domain"/>
    <property type="match status" value="1"/>
</dbReference>
<dbReference type="InterPro" id="IPR036890">
    <property type="entry name" value="HATPase_C_sf"/>
</dbReference>
<keyword evidence="8 17" id="KW-0418">Kinase</keyword>
<dbReference type="EMBL" id="AP027151">
    <property type="protein sequence ID" value="BDV42322.1"/>
    <property type="molecule type" value="Genomic_DNA"/>
</dbReference>
<gene>
    <name evidence="17" type="primary">phoR</name>
    <name evidence="17" type="ORF">GURASL_12450</name>
</gene>
<organism evidence="17 18">
    <name type="scientific">Geotalea uraniireducens</name>
    <dbReference type="NCBI Taxonomy" id="351604"/>
    <lineage>
        <taxon>Bacteria</taxon>
        <taxon>Pseudomonadati</taxon>
        <taxon>Thermodesulfobacteriota</taxon>
        <taxon>Desulfuromonadia</taxon>
        <taxon>Geobacterales</taxon>
        <taxon>Geobacteraceae</taxon>
        <taxon>Geotalea</taxon>
    </lineage>
</organism>
<dbReference type="NCBIfam" id="NF046044">
    <property type="entry name" value="PnpS"/>
    <property type="match status" value="1"/>
</dbReference>
<evidence type="ECO:0000256" key="12">
    <source>
        <dbReference type="ARBA" id="ARBA00023136"/>
    </source>
</evidence>
<feature type="domain" description="HAMP" evidence="16">
    <location>
        <begin position="192"/>
        <end position="244"/>
    </location>
</feature>
<dbReference type="SUPFAM" id="SSF55785">
    <property type="entry name" value="PYP-like sensor domain (PAS domain)"/>
    <property type="match status" value="1"/>
</dbReference>
<dbReference type="PANTHER" id="PTHR42878:SF7">
    <property type="entry name" value="SENSOR HISTIDINE KINASE GLRK"/>
    <property type="match status" value="1"/>
</dbReference>
<dbReference type="InterPro" id="IPR000014">
    <property type="entry name" value="PAS"/>
</dbReference>
<dbReference type="CDD" id="cd00130">
    <property type="entry name" value="PAS"/>
    <property type="match status" value="1"/>
</dbReference>
<dbReference type="SMART" id="SM00304">
    <property type="entry name" value="HAMP"/>
    <property type="match status" value="1"/>
</dbReference>
<dbReference type="SUPFAM" id="SSF158472">
    <property type="entry name" value="HAMP domain-like"/>
    <property type="match status" value="1"/>
</dbReference>
<dbReference type="InterPro" id="IPR003661">
    <property type="entry name" value="HisK_dim/P_dom"/>
</dbReference>
<evidence type="ECO:0000256" key="3">
    <source>
        <dbReference type="ARBA" id="ARBA00012438"/>
    </source>
</evidence>
<dbReference type="InterPro" id="IPR035965">
    <property type="entry name" value="PAS-like_dom_sf"/>
</dbReference>
<dbReference type="InterPro" id="IPR004358">
    <property type="entry name" value="Sig_transdc_His_kin-like_C"/>
</dbReference>
<keyword evidence="11" id="KW-0902">Two-component regulatory system</keyword>
<keyword evidence="12 13" id="KW-0472">Membrane</keyword>
<comment type="catalytic activity">
    <reaction evidence="1">
        <text>ATP + protein L-histidine = ADP + protein N-phospho-L-histidine.</text>
        <dbReference type="EC" id="2.7.13.3"/>
    </reaction>
</comment>
<dbReference type="RefSeq" id="WP_282002718.1">
    <property type="nucleotide sequence ID" value="NZ_AP027151.1"/>
</dbReference>
<dbReference type="Proteomes" id="UP001317705">
    <property type="component" value="Chromosome"/>
</dbReference>
<evidence type="ECO:0000256" key="7">
    <source>
        <dbReference type="ARBA" id="ARBA00022741"/>
    </source>
</evidence>
<keyword evidence="9" id="KW-0067">ATP-binding</keyword>
<dbReference type="Gene3D" id="3.30.565.10">
    <property type="entry name" value="Histidine kinase-like ATPase, C-terminal domain"/>
    <property type="match status" value="1"/>
</dbReference>
<keyword evidence="5" id="KW-0808">Transferase</keyword>
<evidence type="ECO:0000256" key="6">
    <source>
        <dbReference type="ARBA" id="ARBA00022692"/>
    </source>
</evidence>
<feature type="domain" description="PAS" evidence="15">
    <location>
        <begin position="249"/>
        <end position="289"/>
    </location>
</feature>
<dbReference type="CDD" id="cd00082">
    <property type="entry name" value="HisKA"/>
    <property type="match status" value="1"/>
</dbReference>
<dbReference type="InterPro" id="IPR050351">
    <property type="entry name" value="BphY/WalK/GraS-like"/>
</dbReference>
<evidence type="ECO:0000259" key="16">
    <source>
        <dbReference type="PROSITE" id="PS50885"/>
    </source>
</evidence>
<proteinExistence type="predicted"/>
<dbReference type="PANTHER" id="PTHR42878">
    <property type="entry name" value="TWO-COMPONENT HISTIDINE KINASE"/>
    <property type="match status" value="1"/>
</dbReference>
<evidence type="ECO:0000256" key="9">
    <source>
        <dbReference type="ARBA" id="ARBA00022840"/>
    </source>
</evidence>
<keyword evidence="18" id="KW-1185">Reference proteome</keyword>
<dbReference type="InterPro" id="IPR003660">
    <property type="entry name" value="HAMP_dom"/>
</dbReference>
<dbReference type="SUPFAM" id="SSF55874">
    <property type="entry name" value="ATPase domain of HSP90 chaperone/DNA topoisomerase II/histidine kinase"/>
    <property type="match status" value="1"/>
</dbReference>
<dbReference type="PRINTS" id="PR00344">
    <property type="entry name" value="BCTRLSENSOR"/>
</dbReference>
<evidence type="ECO:0000259" key="14">
    <source>
        <dbReference type="PROSITE" id="PS50109"/>
    </source>
</evidence>
<dbReference type="NCBIfam" id="TIGR00229">
    <property type="entry name" value="sensory_box"/>
    <property type="match status" value="1"/>
</dbReference>